<dbReference type="EMBL" id="CP003466">
    <property type="protein sequence ID" value="AFT69116.1"/>
    <property type="molecule type" value="Genomic_DNA"/>
</dbReference>
<dbReference type="HOGENOM" id="CLU_598047_0_0_6"/>
<dbReference type="RefSeq" id="WP_014993197.1">
    <property type="nucleotide sequence ID" value="NC_018691.1"/>
</dbReference>
<dbReference type="OrthoDB" id="5485153at2"/>
<evidence type="ECO:0000313" key="4">
    <source>
        <dbReference type="Proteomes" id="UP000006286"/>
    </source>
</evidence>
<evidence type="ECO:0000313" key="3">
    <source>
        <dbReference type="EMBL" id="AFT69116.1"/>
    </source>
</evidence>
<evidence type="ECO:0000256" key="1">
    <source>
        <dbReference type="SAM" id="MobiDB-lite"/>
    </source>
</evidence>
<feature type="region of interest" description="Disordered" evidence="1">
    <location>
        <begin position="408"/>
        <end position="427"/>
    </location>
</feature>
<keyword evidence="4" id="KW-1185">Reference proteome</keyword>
<gene>
    <name evidence="3" type="ordered locus">B5T_00832</name>
</gene>
<feature type="signal peptide" evidence="2">
    <location>
        <begin position="1"/>
        <end position="25"/>
    </location>
</feature>
<keyword evidence="2" id="KW-0732">Signal</keyword>
<sequence length="455" mass="48358">MNQSAFYMPALAAVIGALLPASAVAVSVFDTDEIVDLYQAEAQVRFQGFDVTSLPDGRFAATWVEHNIDTGLDQVKLARFDQDGNVMGDILTVSENTASSDSGLSDPIVGSNGDGGMVVVWNAGSSMSSSHCREHVMLSRVGTDDNVSAPWLASMGYGYSCDADLAVNQDGWFVVGMSYYTDPGYIVQVYGPEGYGRSPPFLLRSRADLNIPIAVALQVNSALFIWPDVEGDNVVLTVSRYDFDGSEGVENVSQLSAGDHGGIDLYQTFPVLATGVDDGYASAWFQSASVDAQEVFSQRTQYINADGTVDVAVTIGEDPLNTLSGKLDMTGDGDGTFLIGWTISEDGEPRYRKITAFDEEGVIGDPAFIVSEGASGSHDASANTRVALSGDLAVVAWYEQEDDSSRPILKARIGSPPKRSNVSPGSSGGGGFIDPVLLFGSALLMLLHRFARKRG</sequence>
<accession>K0CC64</accession>
<organism evidence="3 4">
    <name type="scientific">Alcanivorax dieselolei (strain DSM 16502 / CGMCC 1.3690 / MCCC 1A00001 / B-5)</name>
    <name type="common">Alloalcanivorax dieselolei</name>
    <dbReference type="NCBI Taxonomy" id="930169"/>
    <lineage>
        <taxon>Bacteria</taxon>
        <taxon>Pseudomonadati</taxon>
        <taxon>Pseudomonadota</taxon>
        <taxon>Gammaproteobacteria</taxon>
        <taxon>Oceanospirillales</taxon>
        <taxon>Alcanivoracaceae</taxon>
        <taxon>Alloalcanivorax</taxon>
    </lineage>
</organism>
<evidence type="ECO:0000256" key="2">
    <source>
        <dbReference type="SAM" id="SignalP"/>
    </source>
</evidence>
<dbReference type="KEGG" id="adi:B5T_00832"/>
<name>K0CC64_ALCDB</name>
<dbReference type="PATRIC" id="fig|930169.3.peg.817"/>
<dbReference type="STRING" id="930169.B5T_00832"/>
<proteinExistence type="predicted"/>
<protein>
    <submittedName>
        <fullName evidence="3">Uncharacterized protein</fullName>
    </submittedName>
</protein>
<feature type="chain" id="PRO_5003832193" evidence="2">
    <location>
        <begin position="26"/>
        <end position="455"/>
    </location>
</feature>
<reference evidence="3 4" key="1">
    <citation type="journal article" date="2012" name="J. Bacteriol.">
        <title>Complete genome sequence of Alcanivorax dieselolei type strain B5.</title>
        <authorList>
            <person name="Lai Q."/>
            <person name="Li W."/>
            <person name="Shao Z."/>
        </authorList>
    </citation>
    <scope>NUCLEOTIDE SEQUENCE [LARGE SCALE GENOMIC DNA]</scope>
    <source>
        <strain evidence="4">DSM 16502 / CGMCC 1.3690 / B-5</strain>
    </source>
</reference>
<dbReference type="AlphaFoldDB" id="K0CC64"/>
<dbReference type="Proteomes" id="UP000006286">
    <property type="component" value="Chromosome"/>
</dbReference>